<dbReference type="InterPro" id="IPR019826">
    <property type="entry name" value="Carboxylesterase_B_AS"/>
</dbReference>
<sequence>MLLLNIIVFVCTFARVVSGAVFESSIRNANKNYQKLKIEDGYVKGTIQKLLNPKKSVYAFRGIPYAKPPEGKLRFEPPVKNDKWNGVLDATKDRSECVQGSTNVTGSEDCLYISVYSPKLDGNLPVLVWIYGGGFIGGSSSYDYYTPDPILEEENVIYVAMNYRIGIFGFMSTGDKVVPGNMGLKDQCLALKWVQKNIKHFGGDPDKVTIFGESAGAASVSYQLQSECSKGLYRSAIMQSGNSLCLWSLTRNASYVAFETGRGLEINTSDSKTLVEELRKVPYKKLQQISVITGTATLVKNNPLAGLVFSPVIEPPHEGAFFSSYSHQLLSEGKFNRVPVIMGINSNEANVIDDIPLIIDIFLEAYDIDYSNLAPADLTNNSLDRDTAGFSIRFYYFSLLPIGVQEKNVIRFASDDQFNRPTREAVIQMSKYVPVYFYRFSYKGNLGAGANSSYTGVGHGEDLGYFFKSTNEGNSTHDDRLMRKRLVKLWTNFVIHGKPTPVKDPLLQNIQWKEVGKDPKQLTFLDINDTLKLSTNPFKDSMDFYDVIYNKYGSPPYDTY</sequence>
<evidence type="ECO:0000313" key="12">
    <source>
        <dbReference type="Proteomes" id="UP001153712"/>
    </source>
</evidence>
<dbReference type="PANTHER" id="PTHR43142">
    <property type="entry name" value="CARBOXYLIC ESTER HYDROLASE"/>
    <property type="match status" value="1"/>
</dbReference>
<proteinExistence type="inferred from homology"/>
<dbReference type="PRINTS" id="PR00878">
    <property type="entry name" value="CHOLNESTRASE"/>
</dbReference>
<keyword evidence="12" id="KW-1185">Reference proteome</keyword>
<evidence type="ECO:0000256" key="9">
    <source>
        <dbReference type="RuleBase" id="RU361235"/>
    </source>
</evidence>
<dbReference type="PANTHER" id="PTHR43142:SF1">
    <property type="entry name" value="CARBOXYLIC ESTER HYDROLASE"/>
    <property type="match status" value="1"/>
</dbReference>
<dbReference type="InterPro" id="IPR002018">
    <property type="entry name" value="CarbesteraseB"/>
</dbReference>
<dbReference type="InterPro" id="IPR019819">
    <property type="entry name" value="Carboxylesterase_B_CS"/>
</dbReference>
<gene>
    <name evidence="11" type="ORF">PHYEVI_LOCUS3332</name>
</gene>
<keyword evidence="6" id="KW-0325">Glycoprotein</keyword>
<dbReference type="EMBL" id="OU900105">
    <property type="protein sequence ID" value="CAG9856921.1"/>
    <property type="molecule type" value="Genomic_DNA"/>
</dbReference>
<dbReference type="Gene3D" id="3.40.50.1820">
    <property type="entry name" value="alpha/beta hydrolase"/>
    <property type="match status" value="1"/>
</dbReference>
<evidence type="ECO:0000256" key="2">
    <source>
        <dbReference type="ARBA" id="ARBA00022487"/>
    </source>
</evidence>
<evidence type="ECO:0000256" key="4">
    <source>
        <dbReference type="ARBA" id="ARBA00022867"/>
    </source>
</evidence>
<reference evidence="11" key="1">
    <citation type="submission" date="2022-01" db="EMBL/GenBank/DDBJ databases">
        <authorList>
            <person name="King R."/>
        </authorList>
    </citation>
    <scope>NUCLEOTIDE SEQUENCE</scope>
</reference>
<evidence type="ECO:0000313" key="11">
    <source>
        <dbReference type="EMBL" id="CAG9856921.1"/>
    </source>
</evidence>
<name>A0A9N9XLV5_PHYSR</name>
<feature type="domain" description="Carboxylesterase type B" evidence="10">
    <location>
        <begin position="35"/>
        <end position="544"/>
    </location>
</feature>
<evidence type="ECO:0000256" key="8">
    <source>
        <dbReference type="PIRSR" id="PIRSR600997-1"/>
    </source>
</evidence>
<accession>A0A9N9XLV5</accession>
<dbReference type="GO" id="GO:0003990">
    <property type="term" value="F:acetylcholinesterase activity"/>
    <property type="evidence" value="ECO:0007669"/>
    <property type="project" value="UniProtKB-EC"/>
</dbReference>
<keyword evidence="5" id="KW-1015">Disulfide bond</keyword>
<evidence type="ECO:0000256" key="7">
    <source>
        <dbReference type="ARBA" id="ARBA00048484"/>
    </source>
</evidence>
<organism evidence="11 12">
    <name type="scientific">Phyllotreta striolata</name>
    <name type="common">Striped flea beetle</name>
    <name type="synonym">Crioceris striolata</name>
    <dbReference type="NCBI Taxonomy" id="444603"/>
    <lineage>
        <taxon>Eukaryota</taxon>
        <taxon>Metazoa</taxon>
        <taxon>Ecdysozoa</taxon>
        <taxon>Arthropoda</taxon>
        <taxon>Hexapoda</taxon>
        <taxon>Insecta</taxon>
        <taxon>Pterygota</taxon>
        <taxon>Neoptera</taxon>
        <taxon>Endopterygota</taxon>
        <taxon>Coleoptera</taxon>
        <taxon>Polyphaga</taxon>
        <taxon>Cucujiformia</taxon>
        <taxon>Chrysomeloidea</taxon>
        <taxon>Chrysomelidae</taxon>
        <taxon>Galerucinae</taxon>
        <taxon>Alticini</taxon>
        <taxon>Phyllotreta</taxon>
    </lineage>
</organism>
<dbReference type="SUPFAM" id="SSF53474">
    <property type="entry name" value="alpha/beta-Hydrolases"/>
    <property type="match status" value="1"/>
</dbReference>
<dbReference type="OrthoDB" id="19653at2759"/>
<dbReference type="Proteomes" id="UP001153712">
    <property type="component" value="Chromosome 12"/>
</dbReference>
<protein>
    <recommendedName>
        <fullName evidence="9">Carboxylic ester hydrolase</fullName>
        <ecNumber evidence="9">3.1.1.-</ecNumber>
    </recommendedName>
</protein>
<dbReference type="EC" id="3.1.1.-" evidence="9"/>
<dbReference type="InterPro" id="IPR000997">
    <property type="entry name" value="Cholinesterase"/>
</dbReference>
<feature type="active site" description="Acyl-ester intermediate" evidence="8">
    <location>
        <position position="214"/>
    </location>
</feature>
<keyword evidence="2" id="KW-0719">Serine esterase</keyword>
<keyword evidence="4" id="KW-0531">Neurotransmitter degradation</keyword>
<keyword evidence="9" id="KW-0732">Signal</keyword>
<keyword evidence="3 9" id="KW-0378">Hydrolase</keyword>
<comment type="catalytic activity">
    <reaction evidence="7">
        <text>acetylcholine + H2O = choline + acetate + H(+)</text>
        <dbReference type="Rhea" id="RHEA:17561"/>
        <dbReference type="ChEBI" id="CHEBI:15354"/>
        <dbReference type="ChEBI" id="CHEBI:15355"/>
        <dbReference type="ChEBI" id="CHEBI:15377"/>
        <dbReference type="ChEBI" id="CHEBI:15378"/>
        <dbReference type="ChEBI" id="CHEBI:30089"/>
        <dbReference type="EC" id="3.1.1.7"/>
    </reaction>
</comment>
<evidence type="ECO:0000256" key="3">
    <source>
        <dbReference type="ARBA" id="ARBA00022801"/>
    </source>
</evidence>
<dbReference type="InterPro" id="IPR029058">
    <property type="entry name" value="AB_hydrolase_fold"/>
</dbReference>
<evidence type="ECO:0000256" key="1">
    <source>
        <dbReference type="ARBA" id="ARBA00005964"/>
    </source>
</evidence>
<dbReference type="PROSITE" id="PS00941">
    <property type="entry name" value="CARBOXYLESTERASE_B_2"/>
    <property type="match status" value="1"/>
</dbReference>
<feature type="signal peptide" evidence="9">
    <location>
        <begin position="1"/>
        <end position="19"/>
    </location>
</feature>
<feature type="active site" description="Charge relay system" evidence="8">
    <location>
        <position position="459"/>
    </location>
</feature>
<dbReference type="PROSITE" id="PS00122">
    <property type="entry name" value="CARBOXYLESTERASE_B_1"/>
    <property type="match status" value="1"/>
</dbReference>
<evidence type="ECO:0000259" key="10">
    <source>
        <dbReference type="Pfam" id="PF00135"/>
    </source>
</evidence>
<evidence type="ECO:0000256" key="6">
    <source>
        <dbReference type="ARBA" id="ARBA00023180"/>
    </source>
</evidence>
<comment type="similarity">
    <text evidence="1 9">Belongs to the type-B carboxylesterase/lipase family.</text>
</comment>
<dbReference type="Pfam" id="PF00135">
    <property type="entry name" value="COesterase"/>
    <property type="match status" value="1"/>
</dbReference>
<dbReference type="AlphaFoldDB" id="A0A9N9XLV5"/>
<feature type="active site" description="Charge relay system" evidence="8">
    <location>
        <position position="348"/>
    </location>
</feature>
<feature type="chain" id="PRO_5040539880" description="Carboxylic ester hydrolase" evidence="9">
    <location>
        <begin position="20"/>
        <end position="560"/>
    </location>
</feature>
<evidence type="ECO:0000256" key="5">
    <source>
        <dbReference type="ARBA" id="ARBA00023157"/>
    </source>
</evidence>